<organism evidence="10 11">
    <name type="scientific">Hominifimenecus microfluidus</name>
    <dbReference type="NCBI Taxonomy" id="2885348"/>
    <lineage>
        <taxon>Bacteria</taxon>
        <taxon>Bacillati</taxon>
        <taxon>Bacillota</taxon>
        <taxon>Clostridia</taxon>
        <taxon>Lachnospirales</taxon>
        <taxon>Lachnospiraceae</taxon>
        <taxon>Hominifimenecus</taxon>
    </lineage>
</organism>
<dbReference type="InterPro" id="IPR022893">
    <property type="entry name" value="Shikimate_DH_fam"/>
</dbReference>
<dbReference type="InterPro" id="IPR046346">
    <property type="entry name" value="Aminoacid_DH-like_N_sf"/>
</dbReference>
<comment type="function">
    <text evidence="7">Involved in the biosynthesis of the chorismate, which leads to the biosynthesis of aromatic amino acids. Catalyzes the reversible NADPH linked reduction of 3-dehydroshikimate (DHSA) to yield shikimate (SA).</text>
</comment>
<dbReference type="GO" id="GO:0004764">
    <property type="term" value="F:shikimate 3-dehydrogenase (NADP+) activity"/>
    <property type="evidence" value="ECO:0007669"/>
    <property type="project" value="UniProtKB-UniRule"/>
</dbReference>
<sequence>MADTKLIALLGTPLGQSFSPRMQNEAYKAINFDGHYFPLETNNELIGNNIANIKKDNSYAGFAVTKPNKEFAVQFMDEMDPLAEKMGTINTVVRNADGTCKGYNTDGFGATKSMELEGIKFEESTFFVWGAGGTGKSVCFTMADMGAKKMYISSRSEKCEILAKDLNEKFGREVAVAIRTADQEAVIKAVEESDVLVNLSGLGMRGHEDETVIDKKYIKSNQVCFDATYNPLKTRFLQEAEEQGCKIINGLGMVIYQGARQIELWTGKEAPVEQMFKTIDDITNGR</sequence>
<dbReference type="PANTHER" id="PTHR21089:SF1">
    <property type="entry name" value="BIFUNCTIONAL 3-DEHYDROQUINATE DEHYDRATASE_SHIKIMATE DEHYDROGENASE, CHLOROPLASTIC"/>
    <property type="match status" value="1"/>
</dbReference>
<dbReference type="PANTHER" id="PTHR21089">
    <property type="entry name" value="SHIKIMATE DEHYDROGENASE"/>
    <property type="match status" value="1"/>
</dbReference>
<evidence type="ECO:0000313" key="10">
    <source>
        <dbReference type="EMBL" id="MCC2232495.1"/>
    </source>
</evidence>
<evidence type="ECO:0000256" key="5">
    <source>
        <dbReference type="ARBA" id="ARBA00023002"/>
    </source>
</evidence>
<reference evidence="10" key="1">
    <citation type="submission" date="2021-10" db="EMBL/GenBank/DDBJ databases">
        <title>Anaerobic single-cell dispensing facilitates the cultivation of human gut bacteria.</title>
        <authorList>
            <person name="Afrizal A."/>
        </authorList>
    </citation>
    <scope>NUCLEOTIDE SEQUENCE</scope>
    <source>
        <strain evidence="10">CLA-AA-H215</strain>
    </source>
</reference>
<feature type="binding site" evidence="7">
    <location>
        <position position="229"/>
    </location>
    <ligand>
        <name>shikimate</name>
        <dbReference type="ChEBI" id="CHEBI:36208"/>
    </ligand>
</feature>
<dbReference type="Pfam" id="PF00106">
    <property type="entry name" value="adh_short"/>
    <property type="match status" value="1"/>
</dbReference>
<evidence type="ECO:0000256" key="7">
    <source>
        <dbReference type="HAMAP-Rule" id="MF_00222"/>
    </source>
</evidence>
<accession>A0AAE3JGF3</accession>
<dbReference type="GO" id="GO:0009423">
    <property type="term" value="P:chorismate biosynthetic process"/>
    <property type="evidence" value="ECO:0007669"/>
    <property type="project" value="UniProtKB-UniRule"/>
</dbReference>
<dbReference type="RefSeq" id="WP_308454900.1">
    <property type="nucleotide sequence ID" value="NZ_JAJEQR010000071.1"/>
</dbReference>
<evidence type="ECO:0000256" key="6">
    <source>
        <dbReference type="ARBA" id="ARBA00023141"/>
    </source>
</evidence>
<dbReference type="Pfam" id="PF08501">
    <property type="entry name" value="Shikimate_dh_N"/>
    <property type="match status" value="1"/>
</dbReference>
<keyword evidence="4 7" id="KW-0521">NADP</keyword>
<feature type="binding site" evidence="7">
    <location>
        <position position="106"/>
    </location>
    <ligand>
        <name>shikimate</name>
        <dbReference type="ChEBI" id="CHEBI:36208"/>
    </ligand>
</feature>
<feature type="binding site" evidence="7">
    <location>
        <position position="257"/>
    </location>
    <ligand>
        <name>shikimate</name>
        <dbReference type="ChEBI" id="CHEBI:36208"/>
    </ligand>
</feature>
<evidence type="ECO:0000256" key="1">
    <source>
        <dbReference type="ARBA" id="ARBA00004871"/>
    </source>
</evidence>
<dbReference type="AlphaFoldDB" id="A0AAE3JGF3"/>
<dbReference type="InterPro" id="IPR011342">
    <property type="entry name" value="Shikimate_DH"/>
</dbReference>
<keyword evidence="5 7" id="KW-0560">Oxidoreductase</keyword>
<evidence type="ECO:0000256" key="3">
    <source>
        <dbReference type="ARBA" id="ARBA00022605"/>
    </source>
</evidence>
<comment type="similarity">
    <text evidence="7">Belongs to the shikimate dehydrogenase family.</text>
</comment>
<feature type="binding site" evidence="7">
    <location>
        <begin position="17"/>
        <end position="19"/>
    </location>
    <ligand>
        <name>shikimate</name>
        <dbReference type="ChEBI" id="CHEBI:36208"/>
    </ligand>
</feature>
<feature type="domain" description="Shikimate dehydrogenase substrate binding N-terminal" evidence="8">
    <location>
        <begin position="9"/>
        <end position="92"/>
    </location>
</feature>
<dbReference type="GO" id="GO:0008652">
    <property type="term" value="P:amino acid biosynthetic process"/>
    <property type="evidence" value="ECO:0007669"/>
    <property type="project" value="UniProtKB-KW"/>
</dbReference>
<dbReference type="GO" id="GO:0009073">
    <property type="term" value="P:aromatic amino acid family biosynthetic process"/>
    <property type="evidence" value="ECO:0007669"/>
    <property type="project" value="UniProtKB-KW"/>
</dbReference>
<feature type="binding site" evidence="7">
    <location>
        <position position="227"/>
    </location>
    <ligand>
        <name>NADP(+)</name>
        <dbReference type="ChEBI" id="CHEBI:58349"/>
    </ligand>
</feature>
<protein>
    <recommendedName>
        <fullName evidence="2 7">Shikimate dehydrogenase (NADP(+))</fullName>
        <shortName evidence="7">SDH</shortName>
        <ecNumber evidence="2 7">1.1.1.25</ecNumber>
    </recommendedName>
</protein>
<dbReference type="CDD" id="cd01065">
    <property type="entry name" value="NAD_bind_Shikimate_DH"/>
    <property type="match status" value="1"/>
</dbReference>
<evidence type="ECO:0000259" key="8">
    <source>
        <dbReference type="Pfam" id="PF08501"/>
    </source>
</evidence>
<comment type="pathway">
    <text evidence="1 7">Metabolic intermediate biosynthesis; chorismate biosynthesis; chorismate from D-erythrose 4-phosphate and phosphoenolpyruvate: step 4/7.</text>
</comment>
<comment type="subunit">
    <text evidence="7">Homodimer.</text>
</comment>
<evidence type="ECO:0000313" key="11">
    <source>
        <dbReference type="Proteomes" id="UP001198182"/>
    </source>
</evidence>
<comment type="caution">
    <text evidence="7">Lacks conserved residue(s) required for the propagation of feature annotation.</text>
</comment>
<gene>
    <name evidence="7 10" type="primary">aroE</name>
    <name evidence="10" type="ORF">LKD81_16110</name>
</gene>
<dbReference type="InterPro" id="IPR036291">
    <property type="entry name" value="NAD(P)-bd_dom_sf"/>
</dbReference>
<evidence type="ECO:0000256" key="4">
    <source>
        <dbReference type="ARBA" id="ARBA00022857"/>
    </source>
</evidence>
<dbReference type="NCBIfam" id="TIGR00507">
    <property type="entry name" value="aroE"/>
    <property type="match status" value="1"/>
</dbReference>
<dbReference type="InterPro" id="IPR013708">
    <property type="entry name" value="Shikimate_DH-bd_N"/>
</dbReference>
<feature type="binding site" evidence="7">
    <location>
        <position position="90"/>
    </location>
    <ligand>
        <name>shikimate</name>
        <dbReference type="ChEBI" id="CHEBI:36208"/>
    </ligand>
</feature>
<keyword evidence="11" id="KW-1185">Reference proteome</keyword>
<dbReference type="Gene3D" id="3.40.50.720">
    <property type="entry name" value="NAD(P)-binding Rossmann-like Domain"/>
    <property type="match status" value="1"/>
</dbReference>
<dbReference type="Proteomes" id="UP001198182">
    <property type="component" value="Unassembled WGS sequence"/>
</dbReference>
<evidence type="ECO:0000256" key="2">
    <source>
        <dbReference type="ARBA" id="ARBA00012962"/>
    </source>
</evidence>
<dbReference type="InterPro" id="IPR041121">
    <property type="entry name" value="SDH_C"/>
</dbReference>
<proteinExistence type="inferred from homology"/>
<comment type="catalytic activity">
    <reaction evidence="7">
        <text>shikimate + NADP(+) = 3-dehydroshikimate + NADPH + H(+)</text>
        <dbReference type="Rhea" id="RHEA:17737"/>
        <dbReference type="ChEBI" id="CHEBI:15378"/>
        <dbReference type="ChEBI" id="CHEBI:16630"/>
        <dbReference type="ChEBI" id="CHEBI:36208"/>
        <dbReference type="ChEBI" id="CHEBI:57783"/>
        <dbReference type="ChEBI" id="CHEBI:58349"/>
        <dbReference type="EC" id="1.1.1.25"/>
    </reaction>
</comment>
<feature type="binding site" evidence="7">
    <location>
        <position position="65"/>
    </location>
    <ligand>
        <name>shikimate</name>
        <dbReference type="ChEBI" id="CHEBI:36208"/>
    </ligand>
</feature>
<dbReference type="SUPFAM" id="SSF53223">
    <property type="entry name" value="Aminoacid dehydrogenase-like, N-terminal domain"/>
    <property type="match status" value="1"/>
</dbReference>
<comment type="caution">
    <text evidence="10">The sequence shown here is derived from an EMBL/GenBank/DDBJ whole genome shotgun (WGS) entry which is preliminary data.</text>
</comment>
<dbReference type="GO" id="GO:0019632">
    <property type="term" value="P:shikimate metabolic process"/>
    <property type="evidence" value="ECO:0007669"/>
    <property type="project" value="InterPro"/>
</dbReference>
<keyword evidence="6 7" id="KW-0057">Aromatic amino acid biosynthesis</keyword>
<dbReference type="HAMAP" id="MF_00222">
    <property type="entry name" value="Shikimate_DH_AroE"/>
    <property type="match status" value="1"/>
</dbReference>
<dbReference type="InterPro" id="IPR002347">
    <property type="entry name" value="SDR_fam"/>
</dbReference>
<feature type="binding site" evidence="7">
    <location>
        <position position="250"/>
    </location>
    <ligand>
        <name>NADP(+)</name>
        <dbReference type="ChEBI" id="CHEBI:58349"/>
    </ligand>
</feature>
<feature type="active site" description="Proton acceptor" evidence="7">
    <location>
        <position position="69"/>
    </location>
</feature>
<dbReference type="Pfam" id="PF18317">
    <property type="entry name" value="SDH_C"/>
    <property type="match status" value="1"/>
</dbReference>
<name>A0AAE3JGF3_9FIRM</name>
<evidence type="ECO:0000259" key="9">
    <source>
        <dbReference type="Pfam" id="PF18317"/>
    </source>
</evidence>
<dbReference type="Gene3D" id="3.40.50.10860">
    <property type="entry name" value="Leucine Dehydrogenase, chain A, domain 1"/>
    <property type="match status" value="1"/>
</dbReference>
<feature type="domain" description="SDH C-terminal" evidence="9">
    <location>
        <begin position="250"/>
        <end position="275"/>
    </location>
</feature>
<dbReference type="GO" id="GO:0050661">
    <property type="term" value="F:NADP binding"/>
    <property type="evidence" value="ECO:0007669"/>
    <property type="project" value="InterPro"/>
</dbReference>
<dbReference type="SUPFAM" id="SSF51735">
    <property type="entry name" value="NAD(P)-binding Rossmann-fold domains"/>
    <property type="match status" value="1"/>
</dbReference>
<keyword evidence="3 7" id="KW-0028">Amino-acid biosynthesis</keyword>
<dbReference type="EMBL" id="JAJEQR010000071">
    <property type="protein sequence ID" value="MCC2232495.1"/>
    <property type="molecule type" value="Genomic_DNA"/>
</dbReference>
<dbReference type="EC" id="1.1.1.25" evidence="2 7"/>